<sequence>MKIERVPGGDDANATSAGPTPGAKSPSRYATWIVGLAPAVAIAAAALTLYAMIADPRGWIGFVPASLTFGCLLTGFFGGMGLAIHRVNPWWLLVAVASLALGFLGLQAVAAIAMGHMH</sequence>
<feature type="transmembrane region" description="Helical" evidence="2">
    <location>
        <begin position="90"/>
        <end position="113"/>
    </location>
</feature>
<reference evidence="3 4" key="1">
    <citation type="submission" date="2020-07" db="EMBL/GenBank/DDBJ databases">
        <title>Genomic Encyclopedia of Type Strains, Phase IV (KMG-V): Genome sequencing to study the core and pangenomes of soil and plant-associated prokaryotes.</title>
        <authorList>
            <person name="Whitman W."/>
        </authorList>
    </citation>
    <scope>NUCLEOTIDE SEQUENCE [LARGE SCALE GENOMIC DNA]</scope>
    <source>
        <strain evidence="3 4">RH2WT43</strain>
    </source>
</reference>
<dbReference type="AlphaFoldDB" id="A0A839F1Q2"/>
<dbReference type="EMBL" id="JACGXL010000002">
    <property type="protein sequence ID" value="MBA8887799.1"/>
    <property type="molecule type" value="Genomic_DNA"/>
</dbReference>
<keyword evidence="4" id="KW-1185">Reference proteome</keyword>
<feature type="transmembrane region" description="Helical" evidence="2">
    <location>
        <begin position="29"/>
        <end position="52"/>
    </location>
</feature>
<accession>A0A839F1Q2</accession>
<organism evidence="3 4">
    <name type="scientific">Dokdonella fugitiva</name>
    <dbReference type="NCBI Taxonomy" id="328517"/>
    <lineage>
        <taxon>Bacteria</taxon>
        <taxon>Pseudomonadati</taxon>
        <taxon>Pseudomonadota</taxon>
        <taxon>Gammaproteobacteria</taxon>
        <taxon>Lysobacterales</taxon>
        <taxon>Rhodanobacteraceae</taxon>
        <taxon>Dokdonella</taxon>
    </lineage>
</organism>
<comment type="caution">
    <text evidence="3">The sequence shown here is derived from an EMBL/GenBank/DDBJ whole genome shotgun (WGS) entry which is preliminary data.</text>
</comment>
<evidence type="ECO:0000256" key="2">
    <source>
        <dbReference type="SAM" id="Phobius"/>
    </source>
</evidence>
<dbReference type="Proteomes" id="UP000550401">
    <property type="component" value="Unassembled WGS sequence"/>
</dbReference>
<proteinExistence type="predicted"/>
<feature type="region of interest" description="Disordered" evidence="1">
    <location>
        <begin position="1"/>
        <end position="26"/>
    </location>
</feature>
<evidence type="ECO:0000313" key="4">
    <source>
        <dbReference type="Proteomes" id="UP000550401"/>
    </source>
</evidence>
<protein>
    <submittedName>
        <fullName evidence="3">Uncharacterized protein</fullName>
    </submittedName>
</protein>
<gene>
    <name evidence="3" type="ORF">FHW12_002013</name>
</gene>
<name>A0A839F1Q2_9GAMM</name>
<feature type="transmembrane region" description="Helical" evidence="2">
    <location>
        <begin position="59"/>
        <end position="84"/>
    </location>
</feature>
<evidence type="ECO:0000256" key="1">
    <source>
        <dbReference type="SAM" id="MobiDB-lite"/>
    </source>
</evidence>
<keyword evidence="2" id="KW-0812">Transmembrane</keyword>
<keyword evidence="2" id="KW-0472">Membrane</keyword>
<keyword evidence="2" id="KW-1133">Transmembrane helix</keyword>
<evidence type="ECO:0000313" key="3">
    <source>
        <dbReference type="EMBL" id="MBA8887799.1"/>
    </source>
</evidence>
<dbReference type="RefSeq" id="WP_182530836.1">
    <property type="nucleotide sequence ID" value="NZ_JACGXL010000002.1"/>
</dbReference>